<dbReference type="PANTHER" id="PTHR42753:SF2">
    <property type="entry name" value="PROLINE--TRNA LIGASE"/>
    <property type="match status" value="1"/>
</dbReference>
<dbReference type="KEGG" id="egl:EGR_04756"/>
<name>W6V2Z5_ECHGR</name>
<comment type="caution">
    <text evidence="10">The sequence shown here is derived from an EMBL/GenBank/DDBJ whole genome shotgun (WGS) entry which is preliminary data.</text>
</comment>
<comment type="catalytic activity">
    <reaction evidence="8">
        <text>tRNA(Pro) + L-proline + ATP = L-prolyl-tRNA(Pro) + AMP + diphosphate</text>
        <dbReference type="Rhea" id="RHEA:14305"/>
        <dbReference type="Rhea" id="RHEA-COMP:9700"/>
        <dbReference type="Rhea" id="RHEA-COMP:9702"/>
        <dbReference type="ChEBI" id="CHEBI:30616"/>
        <dbReference type="ChEBI" id="CHEBI:33019"/>
        <dbReference type="ChEBI" id="CHEBI:60039"/>
        <dbReference type="ChEBI" id="CHEBI:78442"/>
        <dbReference type="ChEBI" id="CHEBI:78532"/>
        <dbReference type="ChEBI" id="CHEBI:456215"/>
        <dbReference type="EC" id="6.1.1.15"/>
    </reaction>
</comment>
<dbReference type="OrthoDB" id="10267474at2759"/>
<dbReference type="SUPFAM" id="SSF55681">
    <property type="entry name" value="Class II aaRS and biotin synthetases"/>
    <property type="match status" value="1"/>
</dbReference>
<dbReference type="InterPro" id="IPR006195">
    <property type="entry name" value="aa-tRNA-synth_II"/>
</dbReference>
<dbReference type="GO" id="GO:0005524">
    <property type="term" value="F:ATP binding"/>
    <property type="evidence" value="ECO:0007669"/>
    <property type="project" value="UniProtKB-KW"/>
</dbReference>
<dbReference type="GO" id="GO:0005739">
    <property type="term" value="C:mitochondrion"/>
    <property type="evidence" value="ECO:0007669"/>
    <property type="project" value="TreeGrafter"/>
</dbReference>
<dbReference type="RefSeq" id="XP_024351570.1">
    <property type="nucleotide sequence ID" value="XM_024494005.1"/>
</dbReference>
<sequence length="542" mass="60580">MHRFTFFSKLLRQGTTIVSEKEEGLASHKLLLQSGILSVSSPGTFVLSPIALRVVDKLIAFIDYKMSEVGGQKCLFPTLGRSQLWVRSGRWEKFGGEMFRLKDRVGRSLCLQPTHEEEACEFVSSLDIGNSVLPLRIYQISSKFRDEIKPRLGLLRCREFLMKDMYSFDLDVRAAEKTYDALSNVYSDIFRTLRLPVLRVAAEGGLMGDCHSHEFHCPLAVGEDTLSVCPRYASQQHALSLGISKSFYITSLSYDINFKKSGLPIPTPAHPKVIKYTYQKGIVILTKTTPMICNEAVLAANADSRMCPDCGLDRQTFKSVEKNDSIFLQLAHCFLLGDKYTSNFNVKTTTQNGRKILQMGCYGIGVTRLLAAALEHFTASLVKENPPKELRWPSGFAPYSGAIALQKDNARDALSTDELNGVLAHFMELPSTSNSPTSGSTFFAGLLPRGDILVDDRSRLSLGRKLLDLRRLGVPWILIAKSRKGSVNSEYELVDVNRGGISFTASLNDVVAAFTRYDFQIPLPDICDHQYSRLWHENDTSR</sequence>
<evidence type="ECO:0000256" key="7">
    <source>
        <dbReference type="ARBA" id="ARBA00029731"/>
    </source>
</evidence>
<feature type="domain" description="Aminoacyl-transfer RNA synthetases class-II family profile" evidence="9">
    <location>
        <begin position="43"/>
        <end position="387"/>
    </location>
</feature>
<dbReference type="PANTHER" id="PTHR42753">
    <property type="entry name" value="MITOCHONDRIAL RIBOSOME PROTEIN L39/PROLYL-TRNA LIGASE FAMILY MEMBER"/>
    <property type="match status" value="1"/>
</dbReference>
<dbReference type="GO" id="GO:0004827">
    <property type="term" value="F:proline-tRNA ligase activity"/>
    <property type="evidence" value="ECO:0007669"/>
    <property type="project" value="UniProtKB-EC"/>
</dbReference>
<evidence type="ECO:0000256" key="4">
    <source>
        <dbReference type="ARBA" id="ARBA00022840"/>
    </source>
</evidence>
<keyword evidence="2" id="KW-0436">Ligase</keyword>
<protein>
    <recommendedName>
        <fullName evidence="1">proline--tRNA ligase</fullName>
        <ecNumber evidence="1">6.1.1.15</ecNumber>
    </recommendedName>
    <alternativeName>
        <fullName evidence="7">Prolyl-tRNA synthetase</fullName>
    </alternativeName>
</protein>
<keyword evidence="6" id="KW-0030">Aminoacyl-tRNA synthetase</keyword>
<dbReference type="GeneID" id="36340471"/>
<evidence type="ECO:0000256" key="1">
    <source>
        <dbReference type="ARBA" id="ARBA00012831"/>
    </source>
</evidence>
<dbReference type="InterPro" id="IPR045864">
    <property type="entry name" value="aa-tRNA-synth_II/BPL/LPL"/>
</dbReference>
<keyword evidence="5" id="KW-0648">Protein biosynthesis</keyword>
<keyword evidence="4" id="KW-0067">ATP-binding</keyword>
<dbReference type="EC" id="6.1.1.15" evidence="1"/>
<accession>W6V2Z5</accession>
<dbReference type="Pfam" id="PF00587">
    <property type="entry name" value="tRNA-synt_2b"/>
    <property type="match status" value="1"/>
</dbReference>
<proteinExistence type="predicted"/>
<dbReference type="CTD" id="36340471"/>
<gene>
    <name evidence="10" type="ORF">EGR_04756</name>
</gene>
<keyword evidence="11" id="KW-1185">Reference proteome</keyword>
<evidence type="ECO:0000256" key="2">
    <source>
        <dbReference type="ARBA" id="ARBA00022598"/>
    </source>
</evidence>
<organism evidence="10 11">
    <name type="scientific">Echinococcus granulosus</name>
    <name type="common">Hydatid tapeworm</name>
    <dbReference type="NCBI Taxonomy" id="6210"/>
    <lineage>
        <taxon>Eukaryota</taxon>
        <taxon>Metazoa</taxon>
        <taxon>Spiralia</taxon>
        <taxon>Lophotrochozoa</taxon>
        <taxon>Platyhelminthes</taxon>
        <taxon>Cestoda</taxon>
        <taxon>Eucestoda</taxon>
        <taxon>Cyclophyllidea</taxon>
        <taxon>Taeniidae</taxon>
        <taxon>Echinococcus</taxon>
        <taxon>Echinococcus granulosus group</taxon>
    </lineage>
</organism>
<evidence type="ECO:0000256" key="3">
    <source>
        <dbReference type="ARBA" id="ARBA00022741"/>
    </source>
</evidence>
<dbReference type="OMA" id="PWILIAK"/>
<dbReference type="PRINTS" id="PR01046">
    <property type="entry name" value="TRNASYNTHPRO"/>
</dbReference>
<evidence type="ECO:0000313" key="11">
    <source>
        <dbReference type="Proteomes" id="UP000019149"/>
    </source>
</evidence>
<evidence type="ECO:0000256" key="6">
    <source>
        <dbReference type="ARBA" id="ARBA00023146"/>
    </source>
</evidence>
<dbReference type="EMBL" id="APAU02000031">
    <property type="protein sequence ID" value="EUB60374.1"/>
    <property type="molecule type" value="Genomic_DNA"/>
</dbReference>
<dbReference type="GO" id="GO:0006433">
    <property type="term" value="P:prolyl-tRNA aminoacylation"/>
    <property type="evidence" value="ECO:0007669"/>
    <property type="project" value="InterPro"/>
</dbReference>
<evidence type="ECO:0000259" key="9">
    <source>
        <dbReference type="PROSITE" id="PS50862"/>
    </source>
</evidence>
<dbReference type="InterPro" id="IPR002316">
    <property type="entry name" value="Pro-tRNA-ligase_IIa"/>
</dbReference>
<evidence type="ECO:0000256" key="5">
    <source>
        <dbReference type="ARBA" id="ARBA00022917"/>
    </source>
</evidence>
<dbReference type="STRING" id="6210.W6V2Z5"/>
<dbReference type="AlphaFoldDB" id="W6V2Z5"/>
<dbReference type="InterPro" id="IPR002314">
    <property type="entry name" value="aa-tRNA-synt_IIb"/>
</dbReference>
<dbReference type="Gene3D" id="3.30.930.10">
    <property type="entry name" value="Bira Bifunctional Protein, Domain 2"/>
    <property type="match status" value="2"/>
</dbReference>
<evidence type="ECO:0000313" key="10">
    <source>
        <dbReference type="EMBL" id="EUB60374.1"/>
    </source>
</evidence>
<dbReference type="InterPro" id="IPR050062">
    <property type="entry name" value="Pro-tRNA_synthetase"/>
</dbReference>
<evidence type="ECO:0000256" key="8">
    <source>
        <dbReference type="ARBA" id="ARBA00047671"/>
    </source>
</evidence>
<dbReference type="Proteomes" id="UP000019149">
    <property type="component" value="Unassembled WGS sequence"/>
</dbReference>
<keyword evidence="3" id="KW-0547">Nucleotide-binding</keyword>
<reference evidence="10 11" key="1">
    <citation type="journal article" date="2013" name="Nat. Genet.">
        <title>The genome of the hydatid tapeworm Echinococcus granulosus.</title>
        <authorList>
            <person name="Zheng H."/>
            <person name="Zhang W."/>
            <person name="Zhang L."/>
            <person name="Zhang Z."/>
            <person name="Li J."/>
            <person name="Lu G."/>
            <person name="Zhu Y."/>
            <person name="Wang Y."/>
            <person name="Huang Y."/>
            <person name="Liu J."/>
            <person name="Kang H."/>
            <person name="Chen J."/>
            <person name="Wang L."/>
            <person name="Chen A."/>
            <person name="Yu S."/>
            <person name="Gao Z."/>
            <person name="Jin L."/>
            <person name="Gu W."/>
            <person name="Wang Z."/>
            <person name="Zhao L."/>
            <person name="Shi B."/>
            <person name="Wen H."/>
            <person name="Lin R."/>
            <person name="Jones M.K."/>
            <person name="Brejova B."/>
            <person name="Vinar T."/>
            <person name="Zhao G."/>
            <person name="McManus D.P."/>
            <person name="Chen Z."/>
            <person name="Zhou Y."/>
            <person name="Wang S."/>
        </authorList>
    </citation>
    <scope>NUCLEOTIDE SEQUENCE [LARGE SCALE GENOMIC DNA]</scope>
</reference>
<dbReference type="PROSITE" id="PS50862">
    <property type="entry name" value="AA_TRNA_LIGASE_II"/>
    <property type="match status" value="1"/>
</dbReference>